<dbReference type="GO" id="GO:0033499">
    <property type="term" value="P:galactose catabolic process via UDP-galactose, Leloir pathway"/>
    <property type="evidence" value="ECO:0007669"/>
    <property type="project" value="TreeGrafter"/>
</dbReference>
<feature type="binding site" evidence="8">
    <location>
        <begin position="86"/>
        <end position="87"/>
    </location>
    <ligand>
        <name>beta-D-galactose</name>
        <dbReference type="ChEBI" id="CHEBI:27667"/>
    </ligand>
</feature>
<comment type="catalytic activity">
    <reaction evidence="5">
        <text>alpha-D-glucose = beta-D-glucose</text>
        <dbReference type="Rhea" id="RHEA:10264"/>
        <dbReference type="ChEBI" id="CHEBI:15903"/>
        <dbReference type="ChEBI" id="CHEBI:17925"/>
        <dbReference type="EC" id="5.1.3.3"/>
    </reaction>
</comment>
<evidence type="ECO:0000256" key="6">
    <source>
        <dbReference type="PIRSR" id="PIRSR005096-1"/>
    </source>
</evidence>
<dbReference type="GO" id="GO:0004034">
    <property type="term" value="F:aldose 1-epimerase activity"/>
    <property type="evidence" value="ECO:0007669"/>
    <property type="project" value="UniProtKB-EC"/>
</dbReference>
<proteinExistence type="inferred from homology"/>
<evidence type="ECO:0000313" key="10">
    <source>
        <dbReference type="Proteomes" id="UP000464751"/>
    </source>
</evidence>
<dbReference type="GO" id="GO:0030246">
    <property type="term" value="F:carbohydrate binding"/>
    <property type="evidence" value="ECO:0007669"/>
    <property type="project" value="InterPro"/>
</dbReference>
<gene>
    <name evidence="9" type="ORF">G3A50_11615</name>
</gene>
<evidence type="ECO:0000256" key="1">
    <source>
        <dbReference type="ARBA" id="ARBA00005028"/>
    </source>
</evidence>
<dbReference type="AlphaFoldDB" id="A0A6P1YU98"/>
<evidence type="ECO:0000256" key="7">
    <source>
        <dbReference type="PIRSR" id="PIRSR005096-2"/>
    </source>
</evidence>
<feature type="active site" description="Proton acceptor" evidence="6">
    <location>
        <position position="325"/>
    </location>
</feature>
<dbReference type="Pfam" id="PF01263">
    <property type="entry name" value="Aldose_epim"/>
    <property type="match status" value="1"/>
</dbReference>
<dbReference type="PANTHER" id="PTHR10091:SF0">
    <property type="entry name" value="GALACTOSE MUTAROTASE"/>
    <property type="match status" value="1"/>
</dbReference>
<dbReference type="Proteomes" id="UP000464751">
    <property type="component" value="Chromosome"/>
</dbReference>
<evidence type="ECO:0000313" key="9">
    <source>
        <dbReference type="EMBL" id="QIB36226.1"/>
    </source>
</evidence>
<evidence type="ECO:0000256" key="5">
    <source>
        <dbReference type="PIRNR" id="PIRNR005096"/>
    </source>
</evidence>
<feature type="active site" description="Proton donor" evidence="6">
    <location>
        <position position="186"/>
    </location>
</feature>
<dbReference type="UniPathway" id="UPA00242"/>
<evidence type="ECO:0000256" key="8">
    <source>
        <dbReference type="PIRSR" id="PIRSR005096-3"/>
    </source>
</evidence>
<feature type="binding site" evidence="7">
    <location>
        <position position="259"/>
    </location>
    <ligand>
        <name>beta-D-galactose</name>
        <dbReference type="ChEBI" id="CHEBI:27667"/>
    </ligand>
</feature>
<comment type="similarity">
    <text evidence="2 5">Belongs to the aldose epimerase family.</text>
</comment>
<dbReference type="InterPro" id="IPR011013">
    <property type="entry name" value="Gal_mutarotase_sf_dom"/>
</dbReference>
<dbReference type="PIRSF" id="PIRSF005096">
    <property type="entry name" value="GALM"/>
    <property type="match status" value="1"/>
</dbReference>
<keyword evidence="4 5" id="KW-0119">Carbohydrate metabolism</keyword>
<accession>A0A6P1YU98</accession>
<dbReference type="Gene3D" id="2.70.98.10">
    <property type="match status" value="1"/>
</dbReference>
<dbReference type="EMBL" id="CP048630">
    <property type="protein sequence ID" value="QIB36226.1"/>
    <property type="molecule type" value="Genomic_DNA"/>
</dbReference>
<dbReference type="GO" id="GO:0005737">
    <property type="term" value="C:cytoplasm"/>
    <property type="evidence" value="ECO:0007669"/>
    <property type="project" value="TreeGrafter"/>
</dbReference>
<dbReference type="InterPro" id="IPR014718">
    <property type="entry name" value="GH-type_carb-bd"/>
</dbReference>
<evidence type="ECO:0000256" key="2">
    <source>
        <dbReference type="ARBA" id="ARBA00006206"/>
    </source>
</evidence>
<comment type="pathway">
    <text evidence="1 5">Carbohydrate metabolism; hexose metabolism.</text>
</comment>
<dbReference type="CDD" id="cd09019">
    <property type="entry name" value="galactose_mutarotase_like"/>
    <property type="match status" value="1"/>
</dbReference>
<sequence length="360" mass="39297">MDTAERLPILREPFGVLPDGRAVERLRLSGGNGFEVAIITYGAAVQALYVPDRAGAVADVVLGHDDLTPYLAQRHYFGATIGRYANRIAGSTFTLDGEICRVPPNEGANSLHGGFQGFDRQLWNVDAVGNEPEPWVRLSYVSAHGEEGYPGTLHTRLTYAITANGTLSISFEATSDRPTLANLTHHGFFNLAGVAVGESILDHRLTIYADAYLPIDPASIPLGAPVSVEGSPFDFRAGTPIGARIREAHEQIRLGHGYDHNYCLPDGHVAAPRLAARVEHPRSGRVMELLTNQPGLQFYSGNFLDGAASGKFDRLYRQSDAFCLEPQAWPDAPNRPDYPSARLDPGETYRHVSLYRFSTL</sequence>
<protein>
    <recommendedName>
        <fullName evidence="5">Aldose 1-epimerase</fullName>
        <ecNumber evidence="5">5.1.3.3</ecNumber>
    </recommendedName>
</protein>
<reference evidence="9 10" key="1">
    <citation type="submission" date="2020-02" db="EMBL/GenBank/DDBJ databases">
        <authorList>
            <person name="Li G."/>
        </authorList>
    </citation>
    <scope>NUCLEOTIDE SEQUENCE [LARGE SCALE GENOMIC DNA]</scope>
    <source>
        <strain evidence="9 10">DSM 102029</strain>
    </source>
</reference>
<dbReference type="EC" id="5.1.3.3" evidence="5"/>
<keyword evidence="3 5" id="KW-0413">Isomerase</keyword>
<dbReference type="SUPFAM" id="SSF74650">
    <property type="entry name" value="Galactose mutarotase-like"/>
    <property type="match status" value="1"/>
</dbReference>
<name>A0A6P1YU98_9HYPH</name>
<dbReference type="PANTHER" id="PTHR10091">
    <property type="entry name" value="ALDOSE-1-EPIMERASE"/>
    <property type="match status" value="1"/>
</dbReference>
<dbReference type="InterPro" id="IPR008183">
    <property type="entry name" value="Aldose_1/G6P_1-epimerase"/>
</dbReference>
<keyword evidence="10" id="KW-1185">Reference proteome</keyword>
<dbReference type="InterPro" id="IPR047215">
    <property type="entry name" value="Galactose_mutarotase-like"/>
</dbReference>
<evidence type="ECO:0000256" key="3">
    <source>
        <dbReference type="ARBA" id="ARBA00023235"/>
    </source>
</evidence>
<dbReference type="InterPro" id="IPR015443">
    <property type="entry name" value="Aldose_1-epimerase"/>
</dbReference>
<organism evidence="9 10">
    <name type="scientific">Ancylobacter pratisalsi</name>
    <dbReference type="NCBI Taxonomy" id="1745854"/>
    <lineage>
        <taxon>Bacteria</taxon>
        <taxon>Pseudomonadati</taxon>
        <taxon>Pseudomonadota</taxon>
        <taxon>Alphaproteobacteria</taxon>
        <taxon>Hyphomicrobiales</taxon>
        <taxon>Xanthobacteraceae</taxon>
        <taxon>Ancylobacter</taxon>
    </lineage>
</organism>
<evidence type="ECO:0000256" key="4">
    <source>
        <dbReference type="ARBA" id="ARBA00023277"/>
    </source>
</evidence>
<dbReference type="NCBIfam" id="NF008277">
    <property type="entry name" value="PRK11055.1"/>
    <property type="match status" value="1"/>
</dbReference>
<dbReference type="GO" id="GO:0006006">
    <property type="term" value="P:glucose metabolic process"/>
    <property type="evidence" value="ECO:0007669"/>
    <property type="project" value="TreeGrafter"/>
</dbReference>
<dbReference type="KEGG" id="apra:G3A50_11615"/>